<protein>
    <submittedName>
        <fullName evidence="1">Uncharacterized protein</fullName>
    </submittedName>
</protein>
<organism evidence="1">
    <name type="scientific">Leptolyngbya sp. NK1-12</name>
    <dbReference type="NCBI Taxonomy" id="2547451"/>
    <lineage>
        <taxon>Bacteria</taxon>
        <taxon>Bacillati</taxon>
        <taxon>Cyanobacteriota</taxon>
        <taxon>Cyanophyceae</taxon>
        <taxon>Leptolyngbyales</taxon>
        <taxon>Leptolyngbyaceae</taxon>
        <taxon>Leptolyngbya group</taxon>
        <taxon>Leptolyngbya</taxon>
    </lineage>
</organism>
<name>A0AA96WIB1_9CYAN</name>
<sequence>MNPREVVRAILRFAPYRGKYLYHCDMLKYEDMAMVEIFEGNG</sequence>
<dbReference type="EMBL" id="CP053586">
    <property type="protein sequence ID" value="WNZ25843.1"/>
    <property type="molecule type" value="Genomic_DNA"/>
</dbReference>
<reference evidence="1" key="1">
    <citation type="submission" date="2020-05" db="EMBL/GenBank/DDBJ databases">
        <authorList>
            <person name="Zhu T."/>
            <person name="Keshari N."/>
            <person name="Lu X."/>
        </authorList>
    </citation>
    <scope>NUCLEOTIDE SEQUENCE</scope>
    <source>
        <strain evidence="1">NK1-12</strain>
    </source>
</reference>
<dbReference type="AlphaFoldDB" id="A0AA96WIB1"/>
<gene>
    <name evidence="1" type="ORF">HJG54_25410</name>
</gene>
<proteinExistence type="predicted"/>
<dbReference type="InterPro" id="IPR008972">
    <property type="entry name" value="Cupredoxin"/>
</dbReference>
<dbReference type="Gene3D" id="2.60.40.420">
    <property type="entry name" value="Cupredoxins - blue copper proteins"/>
    <property type="match status" value="1"/>
</dbReference>
<accession>A0AA96WIB1</accession>
<evidence type="ECO:0000313" key="1">
    <source>
        <dbReference type="EMBL" id="WNZ25843.1"/>
    </source>
</evidence>